<dbReference type="GO" id="GO:0016788">
    <property type="term" value="F:hydrolase activity, acting on ester bonds"/>
    <property type="evidence" value="ECO:0007669"/>
    <property type="project" value="InterPro"/>
</dbReference>
<name>A0A0C9S7M8_9CONI</name>
<dbReference type="SUPFAM" id="SSF52266">
    <property type="entry name" value="SGNH hydrolase"/>
    <property type="match status" value="1"/>
</dbReference>
<evidence type="ECO:0000256" key="3">
    <source>
        <dbReference type="ARBA" id="ARBA00022801"/>
    </source>
</evidence>
<dbReference type="Gene3D" id="3.40.50.1110">
    <property type="entry name" value="SGNH hydrolase"/>
    <property type="match status" value="1"/>
</dbReference>
<sequence length="397" mass="43499">MGAGGFIVPSMGRSHQAKGRSWLLLFVCGVVLLLPVLCKGACNFPAIFNFGDSNSDTGTLHFVFPYNIEAENPPYGRTFFRRPANRYSDGRVSIDFFASALGLPFLSPYSQSVGSNFAHGANFAAAGATVQGVNFIVPISLTVQVNQFQVFKQQVLATIQERGDQGYLPTENVFHKAIYMLEIGGNDISYGYKTKKLTPAQISQKMLPTIARGVAAAVQKLYNAGARTILVRDIAPQGCQPFWLTVFSHSSTDFDRNGCSISYNSAVRYYNNLLRRQLAALRAKLKGATIVYVNTYDIVYDFFANPSKYGFKQTTRACCGVGGGKYNYMNSLECAATGTLNGRTVKAGSCPDPASYINWDGVHWTDQANRLLTRAIIQGNYFEPAFNLASQCNLIPI</sequence>
<organism evidence="5">
    <name type="scientific">Wollemia nobilis</name>
    <dbReference type="NCBI Taxonomy" id="56998"/>
    <lineage>
        <taxon>Eukaryota</taxon>
        <taxon>Viridiplantae</taxon>
        <taxon>Streptophyta</taxon>
        <taxon>Embryophyta</taxon>
        <taxon>Tracheophyta</taxon>
        <taxon>Spermatophyta</taxon>
        <taxon>Pinopsida</taxon>
        <taxon>Pinidae</taxon>
        <taxon>Conifers II</taxon>
        <taxon>Araucariales</taxon>
        <taxon>Araucariaceae</taxon>
        <taxon>Wollemia</taxon>
    </lineage>
</organism>
<comment type="similarity">
    <text evidence="1">Belongs to the 'GDSL' lipolytic enzyme family.</text>
</comment>
<dbReference type="CDD" id="cd01837">
    <property type="entry name" value="SGNH_plant_lipase_like"/>
    <property type="match status" value="1"/>
</dbReference>
<evidence type="ECO:0000256" key="4">
    <source>
        <dbReference type="ARBA" id="ARBA00023180"/>
    </source>
</evidence>
<dbReference type="EMBL" id="GCHU01013093">
    <property type="protein sequence ID" value="JAG87228.1"/>
    <property type="molecule type" value="Transcribed_RNA"/>
</dbReference>
<evidence type="ECO:0000256" key="1">
    <source>
        <dbReference type="ARBA" id="ARBA00008668"/>
    </source>
</evidence>
<dbReference type="Pfam" id="PF00657">
    <property type="entry name" value="Lipase_GDSL"/>
    <property type="match status" value="1"/>
</dbReference>
<dbReference type="PANTHER" id="PTHR22835:SF588">
    <property type="entry name" value="ALPHA-L-FUCOSIDASE 3"/>
    <property type="match status" value="1"/>
</dbReference>
<accession>A0A0C9S7M8</accession>
<dbReference type="PANTHER" id="PTHR22835">
    <property type="entry name" value="ZINC FINGER FYVE DOMAIN CONTAINING PROTEIN"/>
    <property type="match status" value="1"/>
</dbReference>
<reference evidence="5" key="1">
    <citation type="submission" date="2015-02" db="EMBL/GenBank/DDBJ databases">
        <title>A transcriptome of Wollemia nobilis - a relic of Gondwana.</title>
        <authorList>
            <person name="Chia J.Y."/>
            <person name="Leong Y.S."/>
            <person name="Abdul Karim S."/>
            <person name="Wan Azmi N."/>
            <person name="Hercus R."/>
            <person name="Croft L."/>
        </authorList>
    </citation>
    <scope>NUCLEOTIDE SEQUENCE</scope>
    <source>
        <strain evidence="5">MaeBrown</strain>
        <tissue evidence="5">Leaf</tissue>
    </source>
</reference>
<evidence type="ECO:0000313" key="5">
    <source>
        <dbReference type="EMBL" id="JAG87228.1"/>
    </source>
</evidence>
<proteinExistence type="inferred from homology"/>
<keyword evidence="2" id="KW-0732">Signal</keyword>
<dbReference type="AlphaFoldDB" id="A0A0C9S7M8"/>
<evidence type="ECO:0000256" key="2">
    <source>
        <dbReference type="ARBA" id="ARBA00022729"/>
    </source>
</evidence>
<dbReference type="InterPro" id="IPR001087">
    <property type="entry name" value="GDSL"/>
</dbReference>
<keyword evidence="4" id="KW-0325">Glycoprotein</keyword>
<dbReference type="InterPro" id="IPR035669">
    <property type="entry name" value="SGNH_plant_lipase-like"/>
</dbReference>
<dbReference type="InterPro" id="IPR036514">
    <property type="entry name" value="SGNH_hydro_sf"/>
</dbReference>
<protein>
    <submittedName>
        <fullName evidence="5">TSA: Wollemia nobilis Ref_Wollemi_Transcript_13169_1560 transcribed RNA sequence</fullName>
    </submittedName>
</protein>
<keyword evidence="3" id="KW-0378">Hydrolase</keyword>